<proteinExistence type="predicted"/>
<gene>
    <name evidence="1" type="ORF">PDMSB3_2790</name>
</gene>
<dbReference type="KEGG" id="pdio:PDMSB3_2790"/>
<dbReference type="Proteomes" id="UP000325811">
    <property type="component" value="Chromosome I"/>
</dbReference>
<protein>
    <submittedName>
        <fullName evidence="1">Uncharacterized protein</fullName>
    </submittedName>
</protein>
<name>A0A5Q4ZMP4_9BURK</name>
<dbReference type="EMBL" id="LR699553">
    <property type="protein sequence ID" value="VVD29246.1"/>
    <property type="molecule type" value="Genomic_DNA"/>
</dbReference>
<organism evidence="1 2">
    <name type="scientific">Paraburkholderia dioscoreae</name>
    <dbReference type="NCBI Taxonomy" id="2604047"/>
    <lineage>
        <taxon>Bacteria</taxon>
        <taxon>Pseudomonadati</taxon>
        <taxon>Pseudomonadota</taxon>
        <taxon>Betaproteobacteria</taxon>
        <taxon>Burkholderiales</taxon>
        <taxon>Burkholderiaceae</taxon>
        <taxon>Paraburkholderia</taxon>
    </lineage>
</organism>
<sequence>MAMNEFEANLARFRAQFDAPESADARTLLNRYSYLPELTAKLDNRAKGTGVGRLELYEMVLWKLSRFPHIDDELLARIGEVDSIEPGKHRDAKCLLAELLRCKGVRLPVASTLLRFANPETFQVIDERALRVLLPNDRVPAPVPGSRSKAYLVRCCELYFRYLDELRTICSEALPFRLADRALYQLDKELGNKIGKRASDEGE</sequence>
<dbReference type="AlphaFoldDB" id="A0A5Q4ZMP4"/>
<reference evidence="1 2" key="1">
    <citation type="submission" date="2019-08" db="EMBL/GenBank/DDBJ databases">
        <authorList>
            <person name="Herpell B J."/>
        </authorList>
    </citation>
    <scope>NUCLEOTIDE SEQUENCE [LARGE SCALE GENOMIC DNA]</scope>
    <source>
        <strain evidence="2">Msb3</strain>
    </source>
</reference>
<keyword evidence="2" id="KW-1185">Reference proteome</keyword>
<evidence type="ECO:0000313" key="2">
    <source>
        <dbReference type="Proteomes" id="UP000325811"/>
    </source>
</evidence>
<accession>A0A5Q4ZMP4</accession>
<evidence type="ECO:0000313" key="1">
    <source>
        <dbReference type="EMBL" id="VVD29246.1"/>
    </source>
</evidence>